<dbReference type="InterPro" id="IPR001817">
    <property type="entry name" value="Vasoprsn_rcpt"/>
</dbReference>
<dbReference type="InterPro" id="IPR000276">
    <property type="entry name" value="GPCR_Rhodpsn"/>
</dbReference>
<feature type="transmembrane region" description="Helical" evidence="10">
    <location>
        <begin position="231"/>
        <end position="251"/>
    </location>
</feature>
<feature type="transmembrane region" description="Helical" evidence="10">
    <location>
        <begin position="338"/>
        <end position="359"/>
    </location>
</feature>
<evidence type="ECO:0000256" key="11">
    <source>
        <dbReference type="SAM" id="MobiDB-lite"/>
    </source>
</evidence>
<feature type="compositionally biased region" description="Basic residues" evidence="11">
    <location>
        <begin position="319"/>
        <end position="328"/>
    </location>
</feature>
<feature type="transmembrane region" description="Helical" evidence="10">
    <location>
        <begin position="72"/>
        <end position="93"/>
    </location>
</feature>
<dbReference type="PANTHER" id="PTHR24241">
    <property type="entry name" value="NEUROPEPTIDE RECEPTOR-RELATED G-PROTEIN COUPLED RECEPTOR"/>
    <property type="match status" value="1"/>
</dbReference>
<feature type="transmembrane region" description="Helical" evidence="10">
    <location>
        <begin position="184"/>
        <end position="211"/>
    </location>
</feature>
<protein>
    <submittedName>
        <fullName evidence="13">Annetocin receptor</fullName>
    </submittedName>
</protein>
<keyword evidence="2" id="KW-1003">Cell membrane</keyword>
<dbReference type="SUPFAM" id="SSF81321">
    <property type="entry name" value="Family A G protein-coupled receptor-like"/>
    <property type="match status" value="1"/>
</dbReference>
<comment type="similarity">
    <text evidence="10">Belongs to the G-protein coupled receptor 1 family. Vasopressin/oxytocin receptor subfamily.</text>
</comment>
<dbReference type="Gene3D" id="1.20.1070.10">
    <property type="entry name" value="Rhodopsin 7-helix transmembrane proteins"/>
    <property type="match status" value="1"/>
</dbReference>
<dbReference type="GO" id="GO:0005886">
    <property type="term" value="C:plasma membrane"/>
    <property type="evidence" value="ECO:0007669"/>
    <property type="project" value="UniProtKB-SubCell"/>
</dbReference>
<organism evidence="13 14">
    <name type="scientific">Biomphalaria pfeifferi</name>
    <name type="common">Bloodfluke planorb</name>
    <name type="synonym">Freshwater snail</name>
    <dbReference type="NCBI Taxonomy" id="112525"/>
    <lineage>
        <taxon>Eukaryota</taxon>
        <taxon>Metazoa</taxon>
        <taxon>Spiralia</taxon>
        <taxon>Lophotrochozoa</taxon>
        <taxon>Mollusca</taxon>
        <taxon>Gastropoda</taxon>
        <taxon>Heterobranchia</taxon>
        <taxon>Euthyneura</taxon>
        <taxon>Panpulmonata</taxon>
        <taxon>Hygrophila</taxon>
        <taxon>Lymnaeoidea</taxon>
        <taxon>Planorbidae</taxon>
        <taxon>Biomphalaria</taxon>
    </lineage>
</organism>
<dbReference type="PRINTS" id="PR00896">
    <property type="entry name" value="VASOPRESSINR"/>
</dbReference>
<keyword evidence="5 10" id="KW-0297">G-protein coupled receptor</keyword>
<keyword evidence="6 10" id="KW-0472">Membrane</keyword>
<feature type="transmembrane region" description="Helical" evidence="10">
    <location>
        <begin position="371"/>
        <end position="394"/>
    </location>
</feature>
<evidence type="ECO:0000256" key="5">
    <source>
        <dbReference type="ARBA" id="ARBA00023040"/>
    </source>
</evidence>
<dbReference type="InterPro" id="IPR017452">
    <property type="entry name" value="GPCR_Rhodpsn_7TM"/>
</dbReference>
<reference evidence="13" key="1">
    <citation type="journal article" date="2023" name="PLoS Negl. Trop. Dis.">
        <title>A genome sequence for Biomphalaria pfeifferi, the major vector snail for the human-infecting parasite Schistosoma mansoni.</title>
        <authorList>
            <person name="Bu L."/>
            <person name="Lu L."/>
            <person name="Laidemitt M.R."/>
            <person name="Zhang S.M."/>
            <person name="Mutuku M."/>
            <person name="Mkoji G."/>
            <person name="Steinauer M."/>
            <person name="Loker E.S."/>
        </authorList>
    </citation>
    <scope>NUCLEOTIDE SEQUENCE</scope>
    <source>
        <strain evidence="13">KasaAsao</strain>
    </source>
</reference>
<feature type="domain" description="G-protein coupled receptors family 1 profile" evidence="12">
    <location>
        <begin position="85"/>
        <end position="391"/>
    </location>
</feature>
<accession>A0AAD8B0M2</accession>
<keyword evidence="7 10" id="KW-0675">Receptor</keyword>
<dbReference type="GO" id="GO:0005000">
    <property type="term" value="F:vasopressin receptor activity"/>
    <property type="evidence" value="ECO:0007669"/>
    <property type="project" value="InterPro"/>
</dbReference>
<evidence type="ECO:0000256" key="1">
    <source>
        <dbReference type="ARBA" id="ARBA00004651"/>
    </source>
</evidence>
<keyword evidence="8 10" id="KW-0325">Glycoprotein</keyword>
<dbReference type="Pfam" id="PF00001">
    <property type="entry name" value="7tm_1"/>
    <property type="match status" value="1"/>
</dbReference>
<dbReference type="PRINTS" id="PR00237">
    <property type="entry name" value="GPCRRHODOPSN"/>
</dbReference>
<dbReference type="CDD" id="cd15196">
    <property type="entry name" value="7tmA_Vasopressin_Oxytocin"/>
    <property type="match status" value="1"/>
</dbReference>
<dbReference type="AlphaFoldDB" id="A0AAD8B0M2"/>
<evidence type="ECO:0000256" key="7">
    <source>
        <dbReference type="ARBA" id="ARBA00023170"/>
    </source>
</evidence>
<evidence type="ECO:0000256" key="4">
    <source>
        <dbReference type="ARBA" id="ARBA00022989"/>
    </source>
</evidence>
<dbReference type="PANTHER" id="PTHR24241:SF161">
    <property type="entry name" value="G-PROTEIN COUPLED RECEPTORS FAMILY 1 PROFILE DOMAIN-CONTAINING PROTEIN"/>
    <property type="match status" value="1"/>
</dbReference>
<evidence type="ECO:0000256" key="9">
    <source>
        <dbReference type="ARBA" id="ARBA00023224"/>
    </source>
</evidence>
<comment type="caution">
    <text evidence="13">The sequence shown here is derived from an EMBL/GenBank/DDBJ whole genome shotgun (WGS) entry which is preliminary data.</text>
</comment>
<reference evidence="13" key="2">
    <citation type="submission" date="2023-04" db="EMBL/GenBank/DDBJ databases">
        <authorList>
            <person name="Bu L."/>
            <person name="Lu L."/>
            <person name="Laidemitt M.R."/>
            <person name="Zhang S.M."/>
            <person name="Mutuku M."/>
            <person name="Mkoji G."/>
            <person name="Steinauer M."/>
            <person name="Loker E.S."/>
        </authorList>
    </citation>
    <scope>NUCLEOTIDE SEQUENCE</scope>
    <source>
        <strain evidence="13">KasaAsao</strain>
        <tissue evidence="13">Whole Snail</tissue>
    </source>
</reference>
<evidence type="ECO:0000256" key="8">
    <source>
        <dbReference type="ARBA" id="ARBA00023180"/>
    </source>
</evidence>
<dbReference type="GO" id="GO:0042277">
    <property type="term" value="F:peptide binding"/>
    <property type="evidence" value="ECO:0007669"/>
    <property type="project" value="TreeGrafter"/>
</dbReference>
<keyword evidence="3 10" id="KW-0812">Transmembrane</keyword>
<evidence type="ECO:0000259" key="12">
    <source>
        <dbReference type="PROSITE" id="PS50262"/>
    </source>
</evidence>
<keyword evidence="4 10" id="KW-1133">Transmembrane helix</keyword>
<comment type="subcellular location">
    <subcellularLocation>
        <location evidence="1 10">Cell membrane</location>
        <topology evidence="1 10">Multi-pass membrane protein</topology>
    </subcellularLocation>
</comment>
<feature type="region of interest" description="Disordered" evidence="11">
    <location>
        <begin position="292"/>
        <end position="328"/>
    </location>
</feature>
<dbReference type="Proteomes" id="UP001233172">
    <property type="component" value="Unassembled WGS sequence"/>
</dbReference>
<gene>
    <name evidence="13" type="ORF">Bpfe_024807</name>
</gene>
<dbReference type="PROSITE" id="PS50262">
    <property type="entry name" value="G_PROTEIN_RECEP_F1_2"/>
    <property type="match status" value="1"/>
</dbReference>
<keyword evidence="9 10" id="KW-0807">Transducer</keyword>
<dbReference type="EMBL" id="JASAOG010000175">
    <property type="protein sequence ID" value="KAK0045808.1"/>
    <property type="molecule type" value="Genomic_DNA"/>
</dbReference>
<keyword evidence="14" id="KW-1185">Reference proteome</keyword>
<evidence type="ECO:0000313" key="14">
    <source>
        <dbReference type="Proteomes" id="UP001233172"/>
    </source>
</evidence>
<evidence type="ECO:0000256" key="3">
    <source>
        <dbReference type="ARBA" id="ARBA00022692"/>
    </source>
</evidence>
<feature type="transmembrane region" description="Helical" evidence="10">
    <location>
        <begin position="105"/>
        <end position="123"/>
    </location>
</feature>
<evidence type="ECO:0000256" key="2">
    <source>
        <dbReference type="ARBA" id="ARBA00022475"/>
    </source>
</evidence>
<dbReference type="GO" id="GO:0032870">
    <property type="term" value="P:cellular response to hormone stimulus"/>
    <property type="evidence" value="ECO:0007669"/>
    <property type="project" value="TreeGrafter"/>
</dbReference>
<sequence>MEMELDLSGWNIPVPTKRAVSQSEVNSLLDYDVNTVKSINMSLWGNSSLNGTNSSQVSYMDDLNRDLQKVEIAVLATILYMALFGNGVVLLVLRLRPQKLSRMQWFIAHLAFADIFVALFNVLPQLIHDVTTVFLADDITCKFVKYMQVIAMYVSSYVLVMAAVDRYLSICHPLASQTMSPKRVHLMIALAWFLSLLYALPQVFIFSLQSVGPEEYDCRATFEPEWGLKAYITWVFVTDYVIPFIILAFCYGRICHVVWVSVGSKESASYRSMGNNSNENSKHIKMRISFSRRNGNSPSLSRDRPDTSSLVVNSAEHSKKPRGHQRGVSKSKMKTIKLTLTVVLCYLICWAPFFLVNMINAFDNDSSIEHPVTVVCMLLASLNSCTNPWIYMAFSGRPCQRAYQQRNISRSWAPSTHITSAADSGESKTRSSMIDLTHGRQSVRNGSSNGYLNGAVRHAEKMSNCSKC</sequence>
<feature type="transmembrane region" description="Helical" evidence="10">
    <location>
        <begin position="143"/>
        <end position="164"/>
    </location>
</feature>
<proteinExistence type="inferred from homology"/>
<name>A0AAD8B0M2_BIOPF</name>
<evidence type="ECO:0000256" key="6">
    <source>
        <dbReference type="ARBA" id="ARBA00023136"/>
    </source>
</evidence>
<evidence type="ECO:0000313" key="13">
    <source>
        <dbReference type="EMBL" id="KAK0045808.1"/>
    </source>
</evidence>
<evidence type="ECO:0000256" key="10">
    <source>
        <dbReference type="RuleBase" id="RU046427"/>
    </source>
</evidence>